<dbReference type="PANTHER" id="PTHR33606">
    <property type="entry name" value="PROTEIN YCII"/>
    <property type="match status" value="1"/>
</dbReference>
<gene>
    <name evidence="2" type="ORF">BJ878DRAFT_420053</name>
</gene>
<name>A0A9P7Z4B2_9HELO</name>
<accession>A0A9P7Z4B2</accession>
<dbReference type="PANTHER" id="PTHR33606:SF3">
    <property type="entry name" value="PROTEIN YCII"/>
    <property type="match status" value="1"/>
</dbReference>
<dbReference type="Gene3D" id="3.30.70.1060">
    <property type="entry name" value="Dimeric alpha+beta barrel"/>
    <property type="match status" value="1"/>
</dbReference>
<dbReference type="Proteomes" id="UP000887226">
    <property type="component" value="Unassembled WGS sequence"/>
</dbReference>
<reference evidence="2" key="1">
    <citation type="journal article" date="2021" name="IMA Fungus">
        <title>Genomic characterization of three marine fungi, including Emericellopsis atlantica sp. nov. with signatures of a generalist lifestyle and marine biomass degradation.</title>
        <authorList>
            <person name="Hagestad O.C."/>
            <person name="Hou L."/>
            <person name="Andersen J.H."/>
            <person name="Hansen E.H."/>
            <person name="Altermark B."/>
            <person name="Li C."/>
            <person name="Kuhnert E."/>
            <person name="Cox R.J."/>
            <person name="Crous P.W."/>
            <person name="Spatafora J.W."/>
            <person name="Lail K."/>
            <person name="Amirebrahimi M."/>
            <person name="Lipzen A."/>
            <person name="Pangilinan J."/>
            <person name="Andreopoulos W."/>
            <person name="Hayes R.D."/>
            <person name="Ng V."/>
            <person name="Grigoriev I.V."/>
            <person name="Jackson S.A."/>
            <person name="Sutton T.D.S."/>
            <person name="Dobson A.D.W."/>
            <person name="Rama T."/>
        </authorList>
    </citation>
    <scope>NUCLEOTIDE SEQUENCE</scope>
    <source>
        <strain evidence="2">TRa3180A</strain>
    </source>
</reference>
<comment type="caution">
    <text evidence="2">The sequence shown here is derived from an EMBL/GenBank/DDBJ whole genome shotgun (WGS) entry which is preliminary data.</text>
</comment>
<sequence length="139" mass="15663">MSLLRNSSRAIPRVLKTLSPVQTIRKMATPAATTKFEWMVIIPDHGGMLDKRMAVRSKHFEGLTANRENGFWKMGGALLEDVPGEDGKLKIEGSAMVAYAASMEEVLEQLKKDVYAESGVWDFSKVQIWPFKCAFREKQ</sequence>
<dbReference type="InterPro" id="IPR005545">
    <property type="entry name" value="YCII"/>
</dbReference>
<dbReference type="AlphaFoldDB" id="A0A9P7Z4B2"/>
<dbReference type="SUPFAM" id="SSF54909">
    <property type="entry name" value="Dimeric alpha+beta barrel"/>
    <property type="match status" value="1"/>
</dbReference>
<evidence type="ECO:0000313" key="2">
    <source>
        <dbReference type="EMBL" id="KAG9245051.1"/>
    </source>
</evidence>
<dbReference type="InterPro" id="IPR051807">
    <property type="entry name" value="Sec-metab_biosynth-assoc"/>
</dbReference>
<keyword evidence="3" id="KW-1185">Reference proteome</keyword>
<dbReference type="OrthoDB" id="5519740at2759"/>
<organism evidence="2 3">
    <name type="scientific">Calycina marina</name>
    <dbReference type="NCBI Taxonomy" id="1763456"/>
    <lineage>
        <taxon>Eukaryota</taxon>
        <taxon>Fungi</taxon>
        <taxon>Dikarya</taxon>
        <taxon>Ascomycota</taxon>
        <taxon>Pezizomycotina</taxon>
        <taxon>Leotiomycetes</taxon>
        <taxon>Helotiales</taxon>
        <taxon>Pezizellaceae</taxon>
        <taxon>Calycina</taxon>
    </lineage>
</organism>
<dbReference type="EMBL" id="MU253868">
    <property type="protein sequence ID" value="KAG9245051.1"/>
    <property type="molecule type" value="Genomic_DNA"/>
</dbReference>
<dbReference type="InterPro" id="IPR011008">
    <property type="entry name" value="Dimeric_a/b-barrel"/>
</dbReference>
<evidence type="ECO:0000313" key="3">
    <source>
        <dbReference type="Proteomes" id="UP000887226"/>
    </source>
</evidence>
<proteinExistence type="predicted"/>
<dbReference type="Pfam" id="PF03795">
    <property type="entry name" value="YCII"/>
    <property type="match status" value="1"/>
</dbReference>
<feature type="domain" description="YCII-related" evidence="1">
    <location>
        <begin position="38"/>
        <end position="132"/>
    </location>
</feature>
<protein>
    <recommendedName>
        <fullName evidence="1">YCII-related domain-containing protein</fullName>
    </recommendedName>
</protein>
<evidence type="ECO:0000259" key="1">
    <source>
        <dbReference type="Pfam" id="PF03795"/>
    </source>
</evidence>